<organism evidence="4 5">
    <name type="scientific">Strongyloides papillosus</name>
    <name type="common">Intestinal threadworm</name>
    <dbReference type="NCBI Taxonomy" id="174720"/>
    <lineage>
        <taxon>Eukaryota</taxon>
        <taxon>Metazoa</taxon>
        <taxon>Ecdysozoa</taxon>
        <taxon>Nematoda</taxon>
        <taxon>Chromadorea</taxon>
        <taxon>Rhabditida</taxon>
        <taxon>Tylenchina</taxon>
        <taxon>Panagrolaimomorpha</taxon>
        <taxon>Strongyloidoidea</taxon>
        <taxon>Strongyloididae</taxon>
        <taxon>Strongyloides</taxon>
    </lineage>
</organism>
<keyword evidence="1" id="KW-1133">Transmembrane helix</keyword>
<reference evidence="5" key="1">
    <citation type="submission" date="2017-02" db="UniProtKB">
        <authorList>
            <consortium name="WormBaseParasite"/>
        </authorList>
    </citation>
    <scope>IDENTIFICATION</scope>
</reference>
<keyword evidence="4" id="KW-1185">Reference proteome</keyword>
<proteinExistence type="predicted"/>
<evidence type="ECO:0000313" key="4">
    <source>
        <dbReference type="Proteomes" id="UP000046392"/>
    </source>
</evidence>
<dbReference type="WBParaSite" id="SPAL_0000536800.1">
    <property type="protein sequence ID" value="SPAL_0000536800.1"/>
    <property type="gene ID" value="SPAL_0000536800"/>
</dbReference>
<feature type="signal peptide" evidence="2">
    <location>
        <begin position="1"/>
        <end position="21"/>
    </location>
</feature>
<dbReference type="Proteomes" id="UP000046392">
    <property type="component" value="Unplaced"/>
</dbReference>
<keyword evidence="2" id="KW-0732">Signal</keyword>
<dbReference type="InterPro" id="IPR056006">
    <property type="entry name" value="DUF7584"/>
</dbReference>
<dbReference type="Pfam" id="PF24488">
    <property type="entry name" value="DUF7584"/>
    <property type="match status" value="1"/>
</dbReference>
<evidence type="ECO:0000256" key="1">
    <source>
        <dbReference type="SAM" id="Phobius"/>
    </source>
</evidence>
<keyword evidence="1" id="KW-0812">Transmembrane</keyword>
<feature type="domain" description="DUF7584" evidence="3">
    <location>
        <begin position="125"/>
        <end position="204"/>
    </location>
</feature>
<keyword evidence="1" id="KW-0472">Membrane</keyword>
<sequence length="257" mass="29179">MFVKLYLLGAALALMPLPIQPHEVYDHKLFPNVSLNIIRNTFPIDLEVKIPSDMVLVKSVDVVHRHKNSNDKLRNGYDVVKYKNLGPLNTPLFFVWVPLSKESSNSRQLKCGKISIKSRDNDSYYEKEEKIKVTLKPNDDIQFYPDEKISPSRMRYTEDGLTDIEGSTIQIRSSFDIKGFELVKMVYSHLNAIGYKEVAQTYYFGLLYVGPVLNFVDNAGSFFVIIIITLTLVIIIAVGATPLVYLSESGYDASNVR</sequence>
<accession>A0A0N5BHC5</accession>
<feature type="transmembrane region" description="Helical" evidence="1">
    <location>
        <begin position="222"/>
        <end position="247"/>
    </location>
</feature>
<evidence type="ECO:0000313" key="5">
    <source>
        <dbReference type="WBParaSite" id="SPAL_0000536800.1"/>
    </source>
</evidence>
<dbReference type="AlphaFoldDB" id="A0A0N5BHC5"/>
<name>A0A0N5BHC5_STREA</name>
<evidence type="ECO:0000259" key="3">
    <source>
        <dbReference type="Pfam" id="PF24488"/>
    </source>
</evidence>
<protein>
    <submittedName>
        <fullName evidence="5">Dolichyl-diphosphooligosaccharide--protein glycosyltransferase subunit 1</fullName>
    </submittedName>
</protein>
<feature type="chain" id="PRO_5005894262" evidence="2">
    <location>
        <begin position="22"/>
        <end position="257"/>
    </location>
</feature>
<evidence type="ECO:0000256" key="2">
    <source>
        <dbReference type="SAM" id="SignalP"/>
    </source>
</evidence>